<gene>
    <name evidence="1" type="ORF">MPOCJGCO_3174</name>
</gene>
<reference evidence="1" key="1">
    <citation type="journal article" date="2021" name="Front. Microbiol.">
        <title>Comprehensive Comparative Genomics and Phenotyping of Methylobacterium Species.</title>
        <authorList>
            <person name="Alessa O."/>
            <person name="Ogura Y."/>
            <person name="Fujitani Y."/>
            <person name="Takami H."/>
            <person name="Hayashi T."/>
            <person name="Sahin N."/>
            <person name="Tani A."/>
        </authorList>
    </citation>
    <scope>NUCLEOTIDE SEQUENCE</scope>
    <source>
        <strain evidence="1">DSM 23632</strain>
    </source>
</reference>
<dbReference type="Proteomes" id="UP001055057">
    <property type="component" value="Unassembled WGS sequence"/>
</dbReference>
<name>A0ABQ4U254_9HYPH</name>
<proteinExistence type="predicted"/>
<evidence type="ECO:0000313" key="2">
    <source>
        <dbReference type="Proteomes" id="UP001055057"/>
    </source>
</evidence>
<comment type="caution">
    <text evidence="1">The sequence shown here is derived from an EMBL/GenBank/DDBJ whole genome shotgun (WGS) entry which is preliminary data.</text>
</comment>
<dbReference type="EMBL" id="BPRB01000184">
    <property type="protein sequence ID" value="GJE61053.1"/>
    <property type="molecule type" value="Genomic_DNA"/>
</dbReference>
<dbReference type="RefSeq" id="WP_238183632.1">
    <property type="nucleotide sequence ID" value="NZ_BPRB01000184.1"/>
</dbReference>
<reference evidence="1" key="2">
    <citation type="submission" date="2021-08" db="EMBL/GenBank/DDBJ databases">
        <authorList>
            <person name="Tani A."/>
            <person name="Ola A."/>
            <person name="Ogura Y."/>
            <person name="Katsura K."/>
            <person name="Hayashi T."/>
        </authorList>
    </citation>
    <scope>NUCLEOTIDE SEQUENCE</scope>
    <source>
        <strain evidence="1">DSM 23632</strain>
    </source>
</reference>
<sequence>MTTDGDAASHHSGVSGRLVRISDRIVVCRIDHLSSFAIPLSVREPEAVALVGWSIVARRDGQSDTLSYLLVLRCAGPDFLPDARSIVLTTHVRDFRIGIEDGDESGLSPGECAALAHAVLALPAAPADGMPDLLRFVAPALDALVLADAGTAVPLTRAGQGLLLAEGFVPEMLLVRSGDGYVRFPVRRATLRFGEARTVEIAFAPDWSPALLRDAAILVGGGVHRVGCLRSGTES</sequence>
<protein>
    <submittedName>
        <fullName evidence="1">Uncharacterized protein</fullName>
    </submittedName>
</protein>
<evidence type="ECO:0000313" key="1">
    <source>
        <dbReference type="EMBL" id="GJE61053.1"/>
    </source>
</evidence>
<organism evidence="1 2">
    <name type="scientific">Methylobacterium trifolii</name>
    <dbReference type="NCBI Taxonomy" id="1003092"/>
    <lineage>
        <taxon>Bacteria</taxon>
        <taxon>Pseudomonadati</taxon>
        <taxon>Pseudomonadota</taxon>
        <taxon>Alphaproteobacteria</taxon>
        <taxon>Hyphomicrobiales</taxon>
        <taxon>Methylobacteriaceae</taxon>
        <taxon>Methylobacterium</taxon>
    </lineage>
</organism>
<accession>A0ABQ4U254</accession>
<keyword evidence="2" id="KW-1185">Reference proteome</keyword>